<evidence type="ECO:0000313" key="3">
    <source>
        <dbReference type="Proteomes" id="UP000765224"/>
    </source>
</evidence>
<gene>
    <name evidence="2" type="ORF">KVG96_07900</name>
</gene>
<dbReference type="Proteomes" id="UP000765224">
    <property type="component" value="Unassembled WGS sequence"/>
</dbReference>
<evidence type="ECO:0000259" key="1">
    <source>
        <dbReference type="PROSITE" id="PS50075"/>
    </source>
</evidence>
<dbReference type="PROSITE" id="PS50075">
    <property type="entry name" value="CARRIER"/>
    <property type="match status" value="1"/>
</dbReference>
<keyword evidence="3" id="KW-1185">Reference proteome</keyword>
<dbReference type="InterPro" id="IPR009081">
    <property type="entry name" value="PP-bd_ACP"/>
</dbReference>
<evidence type="ECO:0000313" key="2">
    <source>
        <dbReference type="EMBL" id="MBV4457863.1"/>
    </source>
</evidence>
<protein>
    <recommendedName>
        <fullName evidence="1">Carrier domain-containing protein</fullName>
    </recommendedName>
</protein>
<sequence length="103" mass="11096">MLNTVKTLVEAVVRQQDLLLPEPIDLSRGEDSPLYGIEGTIDSMTLVSIIVDTEEQIRNRFGVEVHLADTSDLPPTATPFATLGTLAAYVMGRLSPALEAQAS</sequence>
<name>A0ABS6PBL1_9PSED</name>
<proteinExistence type="predicted"/>
<organism evidence="2 3">
    <name type="scientific">Pseudomonas ekonensis</name>
    <dbReference type="NCBI Taxonomy" id="2842353"/>
    <lineage>
        <taxon>Bacteria</taxon>
        <taxon>Pseudomonadati</taxon>
        <taxon>Pseudomonadota</taxon>
        <taxon>Gammaproteobacteria</taxon>
        <taxon>Pseudomonadales</taxon>
        <taxon>Pseudomonadaceae</taxon>
        <taxon>Pseudomonas</taxon>
    </lineage>
</organism>
<accession>A0ABS6PBL1</accession>
<dbReference type="EMBL" id="JAHSTS010000001">
    <property type="protein sequence ID" value="MBV4457863.1"/>
    <property type="molecule type" value="Genomic_DNA"/>
</dbReference>
<reference evidence="2 3" key="1">
    <citation type="submission" date="2021-06" db="EMBL/GenBank/DDBJ databases">
        <title>Updating the genus Pseudomonas: Description of 43 new species and partition of the Pseudomonas putida group.</title>
        <authorList>
            <person name="Girard L."/>
            <person name="Lood C."/>
            <person name="Vandamme P."/>
            <person name="Rokni-Zadeh H."/>
            <person name="Van Noort V."/>
            <person name="Hofte M."/>
            <person name="Lavigne R."/>
            <person name="De Mot R."/>
        </authorList>
    </citation>
    <scope>NUCLEOTIDE SEQUENCE [LARGE SCALE GENOMIC DNA]</scope>
    <source>
        <strain evidence="2 3">COR58</strain>
    </source>
</reference>
<comment type="caution">
    <text evidence="2">The sequence shown here is derived from an EMBL/GenBank/DDBJ whole genome shotgun (WGS) entry which is preliminary data.</text>
</comment>
<feature type="domain" description="Carrier" evidence="1">
    <location>
        <begin position="3"/>
        <end position="94"/>
    </location>
</feature>
<dbReference type="RefSeq" id="WP_217891501.1">
    <property type="nucleotide sequence ID" value="NZ_JAHSTS010000001.1"/>
</dbReference>